<dbReference type="RefSeq" id="WP_006982621.1">
    <property type="nucleotide sequence ID" value="NZ_ABVL01000023.1"/>
</dbReference>
<dbReference type="AlphaFoldDB" id="B4D8R0"/>
<dbReference type="InterPro" id="IPR050463">
    <property type="entry name" value="Gfo/Idh/MocA_oxidrdct_glycsds"/>
</dbReference>
<dbReference type="SUPFAM" id="SSF51735">
    <property type="entry name" value="NAD(P)-binding Rossmann-fold domains"/>
    <property type="match status" value="1"/>
</dbReference>
<keyword evidence="1" id="KW-0732">Signal</keyword>
<feature type="signal peptide" evidence="1">
    <location>
        <begin position="1"/>
        <end position="31"/>
    </location>
</feature>
<dbReference type="InParanoid" id="B4D8R0"/>
<organism evidence="4 5">
    <name type="scientific">Chthoniobacter flavus Ellin428</name>
    <dbReference type="NCBI Taxonomy" id="497964"/>
    <lineage>
        <taxon>Bacteria</taxon>
        <taxon>Pseudomonadati</taxon>
        <taxon>Verrucomicrobiota</taxon>
        <taxon>Spartobacteria</taxon>
        <taxon>Chthoniobacterales</taxon>
        <taxon>Chthoniobacteraceae</taxon>
        <taxon>Chthoniobacter</taxon>
    </lineage>
</organism>
<feature type="domain" description="Gfo/Idh/MocA-like oxidoreductase N-terminal" evidence="2">
    <location>
        <begin position="42"/>
        <end position="170"/>
    </location>
</feature>
<sequence>MNLPRSSRRSFLKSTLAAGIAPLILPSHIWAAETKPNSRRTFGFIGIGKQMHGLMGGFLGKDEVQGVAVCDVDNNRRNEGKRIIGEHYAKKSGSDFKGAEMYKDFRELLGRKDIDTVVIATPDHWHALIAIAATEAGKDIYCEKPLTETLHEARALVDSVRKHDRVFQTGSMQRSMREFRVACELVRNGVIGKISRVEAGFGKPGVPCDLAEEAAEPGLDWDMWLGPAPMRGYNSILSPRGVHTHFPLWRLYREYGGGYVTDWGAHHLDIAQWGLGMDDSGPVEVIPPSDWQTAEAGGKLRYANGVEVTHIKENGVTFFGSDGEVYVNRGKIRVQVKGAEKAKFMDKNDQPALTAQLDNLEKEFLADAKVKLYSSADHKQDFLDAIQKRSRPICDVEIGARSVTCCHLLNLGYYHGEKIQWDPAKNNFAGGTGNPAWLTREYRGQWKVA</sequence>
<dbReference type="PROSITE" id="PS51318">
    <property type="entry name" value="TAT"/>
    <property type="match status" value="1"/>
</dbReference>
<dbReference type="STRING" id="497964.CfE428DRAFT_5300"/>
<evidence type="ECO:0000313" key="5">
    <source>
        <dbReference type="Proteomes" id="UP000005824"/>
    </source>
</evidence>
<dbReference type="SUPFAM" id="SSF55347">
    <property type="entry name" value="Glyceraldehyde-3-phosphate dehydrogenase-like, C-terminal domain"/>
    <property type="match status" value="1"/>
</dbReference>
<reference evidence="4 5" key="1">
    <citation type="journal article" date="2011" name="J. Bacteriol.">
        <title>Genome sequence of Chthoniobacter flavus Ellin428, an aerobic heterotrophic soil bacterium.</title>
        <authorList>
            <person name="Kant R."/>
            <person name="van Passel M.W."/>
            <person name="Palva A."/>
            <person name="Lucas S."/>
            <person name="Lapidus A."/>
            <person name="Glavina Del Rio T."/>
            <person name="Dalin E."/>
            <person name="Tice H."/>
            <person name="Bruce D."/>
            <person name="Goodwin L."/>
            <person name="Pitluck S."/>
            <person name="Larimer F.W."/>
            <person name="Land M.L."/>
            <person name="Hauser L."/>
            <person name="Sangwan P."/>
            <person name="de Vos W.M."/>
            <person name="Janssen P.H."/>
            <person name="Smidt H."/>
        </authorList>
    </citation>
    <scope>NUCLEOTIDE SEQUENCE [LARGE SCALE GENOMIC DNA]</scope>
    <source>
        <strain evidence="4 5">Ellin428</strain>
    </source>
</reference>
<dbReference type="EMBL" id="ABVL01000023">
    <property type="protein sequence ID" value="EDY17118.1"/>
    <property type="molecule type" value="Genomic_DNA"/>
</dbReference>
<proteinExistence type="predicted"/>
<evidence type="ECO:0000313" key="4">
    <source>
        <dbReference type="EMBL" id="EDY17118.1"/>
    </source>
</evidence>
<evidence type="ECO:0000259" key="3">
    <source>
        <dbReference type="Pfam" id="PF19051"/>
    </source>
</evidence>
<feature type="chain" id="PRO_5002803293" evidence="1">
    <location>
        <begin position="32"/>
        <end position="449"/>
    </location>
</feature>
<dbReference type="InterPro" id="IPR043906">
    <property type="entry name" value="Gfo/Idh/MocA_OxRdtase_bact_C"/>
</dbReference>
<dbReference type="GO" id="GO:0000166">
    <property type="term" value="F:nucleotide binding"/>
    <property type="evidence" value="ECO:0007669"/>
    <property type="project" value="InterPro"/>
</dbReference>
<dbReference type="PANTHER" id="PTHR43818:SF5">
    <property type="entry name" value="OXIDOREDUCTASE FAMILY PROTEIN"/>
    <property type="match status" value="1"/>
</dbReference>
<dbReference type="Gene3D" id="3.40.50.720">
    <property type="entry name" value="NAD(P)-binding Rossmann-like Domain"/>
    <property type="match status" value="1"/>
</dbReference>
<keyword evidence="5" id="KW-1185">Reference proteome</keyword>
<dbReference type="Gene3D" id="3.30.360.10">
    <property type="entry name" value="Dihydrodipicolinate Reductase, domain 2"/>
    <property type="match status" value="1"/>
</dbReference>
<evidence type="ECO:0000259" key="2">
    <source>
        <dbReference type="Pfam" id="PF01408"/>
    </source>
</evidence>
<feature type="domain" description="Gfo/Idh/MocA-like oxidoreductase bacterial type C-terminal" evidence="3">
    <location>
        <begin position="210"/>
        <end position="447"/>
    </location>
</feature>
<gene>
    <name evidence="4" type="ORF">CfE428DRAFT_5300</name>
</gene>
<comment type="caution">
    <text evidence="4">The sequence shown here is derived from an EMBL/GenBank/DDBJ whole genome shotgun (WGS) entry which is preliminary data.</text>
</comment>
<accession>B4D8R0</accession>
<evidence type="ECO:0000256" key="1">
    <source>
        <dbReference type="SAM" id="SignalP"/>
    </source>
</evidence>
<name>B4D8R0_9BACT</name>
<dbReference type="Pfam" id="PF01408">
    <property type="entry name" value="GFO_IDH_MocA"/>
    <property type="match status" value="1"/>
</dbReference>
<protein>
    <submittedName>
        <fullName evidence="4">Oxidoreductase domain protein</fullName>
    </submittedName>
</protein>
<dbReference type="InterPro" id="IPR000683">
    <property type="entry name" value="Gfo/Idh/MocA-like_OxRdtase_N"/>
</dbReference>
<dbReference type="InterPro" id="IPR006311">
    <property type="entry name" value="TAT_signal"/>
</dbReference>
<dbReference type="InterPro" id="IPR036291">
    <property type="entry name" value="NAD(P)-bd_dom_sf"/>
</dbReference>
<dbReference type="PANTHER" id="PTHR43818">
    <property type="entry name" value="BCDNA.GH03377"/>
    <property type="match status" value="1"/>
</dbReference>
<dbReference type="Pfam" id="PF19051">
    <property type="entry name" value="GFO_IDH_MocA_C2"/>
    <property type="match status" value="1"/>
</dbReference>
<dbReference type="Proteomes" id="UP000005824">
    <property type="component" value="Unassembled WGS sequence"/>
</dbReference>
<dbReference type="eggNOG" id="COG0673">
    <property type="taxonomic scope" value="Bacteria"/>
</dbReference>